<proteinExistence type="predicted"/>
<evidence type="ECO:0000313" key="1">
    <source>
        <dbReference type="EMBL" id="CAG8843105.1"/>
    </source>
</evidence>
<accession>A0ACA9SL76</accession>
<sequence>KFNRLAQSNCTRIPCGLHVLNLIFNNFEDMAFGKLSVNAGFSKTRHPFNLLYLAWMLHDGYAQSDKDSPLNMRSETIRSLYKTRLNYQLTKYQHPLKSRWQYELIAAEQYLERRELHIEFVAWFLPKLKTLKKVPSSYVQKWELFQNWLNDSELNIKIQCLVKFGHEFYRPFSEFL</sequence>
<dbReference type="EMBL" id="CAJVQC010136941">
    <property type="protein sequence ID" value="CAG8843105.1"/>
    <property type="molecule type" value="Genomic_DNA"/>
</dbReference>
<feature type="non-terminal residue" evidence="1">
    <location>
        <position position="1"/>
    </location>
</feature>
<comment type="caution">
    <text evidence="1">The sequence shown here is derived from an EMBL/GenBank/DDBJ whole genome shotgun (WGS) entry which is preliminary data.</text>
</comment>
<name>A0ACA9SL76_9GLOM</name>
<dbReference type="Proteomes" id="UP000789920">
    <property type="component" value="Unassembled WGS sequence"/>
</dbReference>
<gene>
    <name evidence="1" type="ORF">RPERSI_LOCUS32611</name>
</gene>
<evidence type="ECO:0000313" key="2">
    <source>
        <dbReference type="Proteomes" id="UP000789920"/>
    </source>
</evidence>
<protein>
    <submittedName>
        <fullName evidence="1">26189_t:CDS:1</fullName>
    </submittedName>
</protein>
<feature type="non-terminal residue" evidence="1">
    <location>
        <position position="176"/>
    </location>
</feature>
<keyword evidence="2" id="KW-1185">Reference proteome</keyword>
<reference evidence="1" key="1">
    <citation type="submission" date="2021-06" db="EMBL/GenBank/DDBJ databases">
        <authorList>
            <person name="Kallberg Y."/>
            <person name="Tangrot J."/>
            <person name="Rosling A."/>
        </authorList>
    </citation>
    <scope>NUCLEOTIDE SEQUENCE</scope>
    <source>
        <strain evidence="1">MA461A</strain>
    </source>
</reference>
<organism evidence="1 2">
    <name type="scientific">Racocetra persica</name>
    <dbReference type="NCBI Taxonomy" id="160502"/>
    <lineage>
        <taxon>Eukaryota</taxon>
        <taxon>Fungi</taxon>
        <taxon>Fungi incertae sedis</taxon>
        <taxon>Mucoromycota</taxon>
        <taxon>Glomeromycotina</taxon>
        <taxon>Glomeromycetes</taxon>
        <taxon>Diversisporales</taxon>
        <taxon>Gigasporaceae</taxon>
        <taxon>Racocetra</taxon>
    </lineage>
</organism>